<feature type="domain" description="MSP" evidence="2">
    <location>
        <begin position="48"/>
        <end position="184"/>
    </location>
</feature>
<feature type="region of interest" description="Disordered" evidence="1">
    <location>
        <begin position="1"/>
        <end position="26"/>
    </location>
</feature>
<evidence type="ECO:0000256" key="1">
    <source>
        <dbReference type="SAM" id="MobiDB-lite"/>
    </source>
</evidence>
<dbReference type="InterPro" id="IPR008962">
    <property type="entry name" value="PapD-like_sf"/>
</dbReference>
<sequence>MGSAPSTPSSMQKAPGAGAAATACDGQQPTTTLSLWTTEDAKPLQPLEVTLNPPTRLAFTLVDDMEAMAVLHVTNNSDRDIAFRVRSNHVRYSVRSGIDVVGPKRTAAVAIIVDPAACATWSEEDHADAFHVEMVALRRPSPPTSFSSPLTSPTAAAQSEAMAALWPTLTPDMLHITPIAAACTRWNQMHEPL</sequence>
<reference evidence="3" key="2">
    <citation type="submission" date="2019-06" db="EMBL/GenBank/DDBJ databases">
        <title>Genomics analysis of Aphanomyces spp. identifies a new class of oomycete effector associated with host adaptation.</title>
        <authorList>
            <person name="Gaulin E."/>
        </authorList>
    </citation>
    <scope>NUCLEOTIDE SEQUENCE</scope>
    <source>
        <strain evidence="3">CBS 578.67</strain>
    </source>
</reference>
<dbReference type="OrthoDB" id="10620746at2759"/>
<dbReference type="Proteomes" id="UP000332933">
    <property type="component" value="Unassembled WGS sequence"/>
</dbReference>
<evidence type="ECO:0000259" key="2">
    <source>
        <dbReference type="PROSITE" id="PS50202"/>
    </source>
</evidence>
<accession>A0A485KXQ9</accession>
<dbReference type="InterPro" id="IPR013783">
    <property type="entry name" value="Ig-like_fold"/>
</dbReference>
<protein>
    <submittedName>
        <fullName evidence="4">Aste57867_13009 protein</fullName>
    </submittedName>
</protein>
<evidence type="ECO:0000313" key="3">
    <source>
        <dbReference type="EMBL" id="KAF0696216.1"/>
    </source>
</evidence>
<dbReference type="EMBL" id="VJMH01005417">
    <property type="protein sequence ID" value="KAF0696216.1"/>
    <property type="molecule type" value="Genomic_DNA"/>
</dbReference>
<feature type="compositionally biased region" description="Low complexity" evidence="1">
    <location>
        <begin position="14"/>
        <end position="23"/>
    </location>
</feature>
<dbReference type="SUPFAM" id="SSF49354">
    <property type="entry name" value="PapD-like"/>
    <property type="match status" value="1"/>
</dbReference>
<evidence type="ECO:0000313" key="5">
    <source>
        <dbReference type="Proteomes" id="UP000332933"/>
    </source>
</evidence>
<dbReference type="AlphaFoldDB" id="A0A485KXQ9"/>
<dbReference type="Gene3D" id="2.60.40.10">
    <property type="entry name" value="Immunoglobulins"/>
    <property type="match status" value="1"/>
</dbReference>
<keyword evidence="5" id="KW-1185">Reference proteome</keyword>
<feature type="compositionally biased region" description="Polar residues" evidence="1">
    <location>
        <begin position="1"/>
        <end position="12"/>
    </location>
</feature>
<proteinExistence type="predicted"/>
<reference evidence="4 5" key="1">
    <citation type="submission" date="2019-03" db="EMBL/GenBank/DDBJ databases">
        <authorList>
            <person name="Gaulin E."/>
            <person name="Dumas B."/>
        </authorList>
    </citation>
    <scope>NUCLEOTIDE SEQUENCE [LARGE SCALE GENOMIC DNA]</scope>
    <source>
        <strain evidence="4">CBS 568.67</strain>
    </source>
</reference>
<dbReference type="EMBL" id="CAADRA010005438">
    <property type="protein sequence ID" value="VFT89854.1"/>
    <property type="molecule type" value="Genomic_DNA"/>
</dbReference>
<dbReference type="Pfam" id="PF00635">
    <property type="entry name" value="Motile_Sperm"/>
    <property type="match status" value="1"/>
</dbReference>
<evidence type="ECO:0000313" key="4">
    <source>
        <dbReference type="EMBL" id="VFT89854.1"/>
    </source>
</evidence>
<dbReference type="PROSITE" id="PS50202">
    <property type="entry name" value="MSP"/>
    <property type="match status" value="1"/>
</dbReference>
<organism evidence="4 5">
    <name type="scientific">Aphanomyces stellatus</name>
    <dbReference type="NCBI Taxonomy" id="120398"/>
    <lineage>
        <taxon>Eukaryota</taxon>
        <taxon>Sar</taxon>
        <taxon>Stramenopiles</taxon>
        <taxon>Oomycota</taxon>
        <taxon>Saprolegniomycetes</taxon>
        <taxon>Saprolegniales</taxon>
        <taxon>Verrucalvaceae</taxon>
        <taxon>Aphanomyces</taxon>
    </lineage>
</organism>
<name>A0A485KXQ9_9STRA</name>
<dbReference type="InterPro" id="IPR000535">
    <property type="entry name" value="MSP_dom"/>
</dbReference>
<gene>
    <name evidence="4" type="primary">Aste57867_13009</name>
    <name evidence="3" type="ORF">As57867_012961</name>
    <name evidence="4" type="ORF">ASTE57867_13009</name>
</gene>